<keyword evidence="4 8" id="KW-0808">Transferase</keyword>
<evidence type="ECO:0000313" key="9">
    <source>
        <dbReference type="Proteomes" id="UP000614047"/>
    </source>
</evidence>
<dbReference type="SUPFAM" id="SSF51735">
    <property type="entry name" value="NAD(P)-binding Rossmann-fold domains"/>
    <property type="match status" value="2"/>
</dbReference>
<dbReference type="Gene3D" id="3.40.47.10">
    <property type="match status" value="1"/>
</dbReference>
<dbReference type="Pfam" id="PF00550">
    <property type="entry name" value="PP-binding"/>
    <property type="match status" value="1"/>
</dbReference>
<feature type="compositionally biased region" description="Acidic residues" evidence="5">
    <location>
        <begin position="11"/>
        <end position="23"/>
    </location>
</feature>
<protein>
    <submittedName>
        <fullName evidence="8">Acyl transferase domain-containing protein</fullName>
    </submittedName>
</protein>
<dbReference type="Gene3D" id="3.30.70.3290">
    <property type="match status" value="1"/>
</dbReference>
<dbReference type="InterPro" id="IPR057326">
    <property type="entry name" value="KR_dom"/>
</dbReference>
<keyword evidence="9" id="KW-1185">Reference proteome</keyword>
<proteinExistence type="predicted"/>
<keyword evidence="3" id="KW-0597">Phosphoprotein</keyword>
<feature type="region of interest" description="Disordered" evidence="5">
    <location>
        <begin position="492"/>
        <end position="516"/>
    </location>
</feature>
<dbReference type="GO" id="GO:0031177">
    <property type="term" value="F:phosphopantetheine binding"/>
    <property type="evidence" value="ECO:0007669"/>
    <property type="project" value="InterPro"/>
</dbReference>
<dbReference type="InterPro" id="IPR001227">
    <property type="entry name" value="Ac_transferase_dom_sf"/>
</dbReference>
<name>A0A931GLY0_9ACTN</name>
<keyword evidence="2" id="KW-0596">Phosphopantetheine</keyword>
<dbReference type="GO" id="GO:0004312">
    <property type="term" value="F:fatty acid synthase activity"/>
    <property type="evidence" value="ECO:0007669"/>
    <property type="project" value="TreeGrafter"/>
</dbReference>
<dbReference type="InterPro" id="IPR020806">
    <property type="entry name" value="PKS_PP-bd"/>
</dbReference>
<dbReference type="InterPro" id="IPR036291">
    <property type="entry name" value="NAD(P)-bd_dom_sf"/>
</dbReference>
<dbReference type="GO" id="GO:0005737">
    <property type="term" value="C:cytoplasm"/>
    <property type="evidence" value="ECO:0007669"/>
    <property type="project" value="TreeGrafter"/>
</dbReference>
<dbReference type="Pfam" id="PF22621">
    <property type="entry name" value="CurL-like_PKS_C"/>
    <property type="match status" value="1"/>
</dbReference>
<dbReference type="PANTHER" id="PTHR43775:SF37">
    <property type="entry name" value="SI:DKEY-61P9.11"/>
    <property type="match status" value="1"/>
</dbReference>
<evidence type="ECO:0000256" key="2">
    <source>
        <dbReference type="ARBA" id="ARBA00022450"/>
    </source>
</evidence>
<dbReference type="SMART" id="SM00827">
    <property type="entry name" value="PKS_AT"/>
    <property type="match status" value="1"/>
</dbReference>
<feature type="compositionally biased region" description="Pro residues" evidence="5">
    <location>
        <begin position="1420"/>
        <end position="1432"/>
    </location>
</feature>
<dbReference type="InterPro" id="IPR016036">
    <property type="entry name" value="Malonyl_transacylase_ACP-bd"/>
</dbReference>
<evidence type="ECO:0000256" key="1">
    <source>
        <dbReference type="ARBA" id="ARBA00001957"/>
    </source>
</evidence>
<dbReference type="PANTHER" id="PTHR43775">
    <property type="entry name" value="FATTY ACID SYNTHASE"/>
    <property type="match status" value="1"/>
</dbReference>
<dbReference type="GO" id="GO:0006633">
    <property type="term" value="P:fatty acid biosynthetic process"/>
    <property type="evidence" value="ECO:0007669"/>
    <property type="project" value="InterPro"/>
</dbReference>
<dbReference type="GO" id="GO:0071770">
    <property type="term" value="P:DIM/DIP cell wall layer assembly"/>
    <property type="evidence" value="ECO:0007669"/>
    <property type="project" value="TreeGrafter"/>
</dbReference>
<dbReference type="SUPFAM" id="SSF53901">
    <property type="entry name" value="Thiolase-like"/>
    <property type="match status" value="1"/>
</dbReference>
<organism evidence="8 9">
    <name type="scientific">Actinomadura viridis</name>
    <dbReference type="NCBI Taxonomy" id="58110"/>
    <lineage>
        <taxon>Bacteria</taxon>
        <taxon>Bacillati</taxon>
        <taxon>Actinomycetota</taxon>
        <taxon>Actinomycetes</taxon>
        <taxon>Streptosporangiales</taxon>
        <taxon>Thermomonosporaceae</taxon>
        <taxon>Actinomadura</taxon>
    </lineage>
</organism>
<comment type="cofactor">
    <cofactor evidence="1">
        <name>pantetheine 4'-phosphate</name>
        <dbReference type="ChEBI" id="CHEBI:47942"/>
    </cofactor>
</comment>
<dbReference type="InterPro" id="IPR029058">
    <property type="entry name" value="AB_hydrolase_fold"/>
</dbReference>
<dbReference type="Gene3D" id="3.40.50.720">
    <property type="entry name" value="NAD(P)-binding Rossmann-like Domain"/>
    <property type="match status" value="1"/>
</dbReference>
<dbReference type="SUPFAM" id="SSF52151">
    <property type="entry name" value="FabD/lysophospholipase-like"/>
    <property type="match status" value="1"/>
</dbReference>
<dbReference type="Gene3D" id="3.40.366.10">
    <property type="entry name" value="Malonyl-Coenzyme A Acyl Carrier Protein, domain 2"/>
    <property type="match status" value="1"/>
</dbReference>
<comment type="caution">
    <text evidence="8">The sequence shown here is derived from an EMBL/GenBank/DDBJ whole genome shotgun (WGS) entry which is preliminary data.</text>
</comment>
<dbReference type="Pfam" id="PF16197">
    <property type="entry name" value="KAsynt_C_assoc"/>
    <property type="match status" value="1"/>
</dbReference>
<dbReference type="InterPro" id="IPR032821">
    <property type="entry name" value="PKS_assoc"/>
</dbReference>
<dbReference type="SUPFAM" id="SSF55048">
    <property type="entry name" value="Probable ACP-binding domain of malonyl-CoA ACP transacylase"/>
    <property type="match status" value="1"/>
</dbReference>
<dbReference type="InterPro" id="IPR050091">
    <property type="entry name" value="PKS_NRPS_Biosynth_Enz"/>
</dbReference>
<dbReference type="SUPFAM" id="SSF47336">
    <property type="entry name" value="ACP-like"/>
    <property type="match status" value="1"/>
</dbReference>
<dbReference type="CDD" id="cd00833">
    <property type="entry name" value="PKS"/>
    <property type="match status" value="1"/>
</dbReference>
<dbReference type="Pfam" id="PF00109">
    <property type="entry name" value="ketoacyl-synt"/>
    <property type="match status" value="1"/>
</dbReference>
<feature type="region of interest" description="Disordered" evidence="5">
    <location>
        <begin position="1"/>
        <end position="23"/>
    </location>
</feature>
<feature type="region of interest" description="Disordered" evidence="5">
    <location>
        <begin position="1419"/>
        <end position="1441"/>
    </location>
</feature>
<feature type="compositionally biased region" description="Low complexity" evidence="5">
    <location>
        <begin position="494"/>
        <end position="515"/>
    </location>
</feature>
<dbReference type="InterPro" id="IPR036736">
    <property type="entry name" value="ACP-like_sf"/>
</dbReference>
<dbReference type="Gene3D" id="3.30.70.250">
    <property type="entry name" value="Malonyl-CoA ACP transacylase, ACP-binding"/>
    <property type="match status" value="1"/>
</dbReference>
<evidence type="ECO:0000259" key="7">
    <source>
        <dbReference type="PROSITE" id="PS52004"/>
    </source>
</evidence>
<accession>A0A931GLY0</accession>
<dbReference type="GO" id="GO:0044550">
    <property type="term" value="P:secondary metabolite biosynthetic process"/>
    <property type="evidence" value="ECO:0007669"/>
    <property type="project" value="UniProtKB-ARBA"/>
</dbReference>
<feature type="domain" description="Carrier" evidence="6">
    <location>
        <begin position="1439"/>
        <end position="1514"/>
    </location>
</feature>
<dbReference type="InterPro" id="IPR020841">
    <property type="entry name" value="PKS_Beta-ketoAc_synthase_dom"/>
</dbReference>
<dbReference type="PROSITE" id="PS00606">
    <property type="entry name" value="KS3_1"/>
    <property type="match status" value="1"/>
</dbReference>
<dbReference type="SMART" id="SM00822">
    <property type="entry name" value="PKS_KR"/>
    <property type="match status" value="1"/>
</dbReference>
<dbReference type="InterPro" id="IPR014043">
    <property type="entry name" value="Acyl_transferase_dom"/>
</dbReference>
<feature type="domain" description="Ketosynthase family 3 (KS3)" evidence="7">
    <location>
        <begin position="26"/>
        <end position="451"/>
    </location>
</feature>
<dbReference type="GO" id="GO:0005886">
    <property type="term" value="C:plasma membrane"/>
    <property type="evidence" value="ECO:0007669"/>
    <property type="project" value="TreeGrafter"/>
</dbReference>
<dbReference type="EMBL" id="JADOUA010000001">
    <property type="protein sequence ID" value="MBG6091505.1"/>
    <property type="molecule type" value="Genomic_DNA"/>
</dbReference>
<dbReference type="FunFam" id="1.10.1200.10:FF:000016">
    <property type="entry name" value="Non-ribosomal peptide synthase"/>
    <property type="match status" value="1"/>
</dbReference>
<dbReference type="SMART" id="SM00825">
    <property type="entry name" value="PKS_KS"/>
    <property type="match status" value="1"/>
</dbReference>
<dbReference type="InterPro" id="IPR013968">
    <property type="entry name" value="PKS_KR"/>
</dbReference>
<evidence type="ECO:0000256" key="3">
    <source>
        <dbReference type="ARBA" id="ARBA00022553"/>
    </source>
</evidence>
<evidence type="ECO:0000259" key="6">
    <source>
        <dbReference type="PROSITE" id="PS50075"/>
    </source>
</evidence>
<evidence type="ECO:0000313" key="8">
    <source>
        <dbReference type="EMBL" id="MBG6091505.1"/>
    </source>
</evidence>
<sequence length="1517" mass="156250">MTLPTRRDTADTEGTEGTEGAGDIDDLDIAVVGLACRFPGAPDAEAYWDVIRTGTETITRLTPARMRAAGASERRLAAPGLVPAAGLIDGGTLFDAAFFGHPAREAAEMDPQQRMFLESCRHALDDAGYDAGGFPGRIGVYAGQTVGTHRPRSLDAFLGTAGDLLMAADDKDFLTTRVAYKLGLTGPAVTVQTACSTSLVAVHMACQALNTLDCDLALAGGVSWSPLRGQGYLHQPGGVWSADGHMRPFDRDASGFVASDGLGVVALRRLADARAGGDRVYAVVKGGAINNDGADKPSFAAPGVPGQVRVITAALRAASVDPAGIGYVEAHGSATAVGDAIEVAALNEAYRAAGATGSGGCALGSVKANIGHADAAAGVAGFIKAALMLYHGRLAPPVNLRNPNPALDLDGSPFTLAYTPGDWPRRAGQPRRAAVSAFGIGGTNAHVVLQEPPEPPATTAPSRPWQLLCLSARDEPALGATAAMAADRLRDHAGTSPAGKAGPAGSSGPAGTSPADTRLADIAHTLTDGRRHFPHRLAGVFTDLSQAAGALGRSRVAPPLVQGDAARPPGEIVFMFPGGGSQHPGMGHGLAGAFPAYRDALDEGLGLLDEPLRRTVRTLLTPSTGRPPHPPGSEDEAMEDPAAALPAVFLAQVAMARQLMDLGLRPTVLLGHSLGEYAAAHLAGVFTLGDALKIVTERARLLAAIPGGAMLSVPATPAELLPLLGDAGLAAVNGPASCVVTGPVDDIERIERRMDERGVACRRLPLATAAHSPLVDGLLPGFREFLDRIDLSPPVMPVISPLYGRAVTARIADREYWVRHLRETVQFAGALDHAFTLERPALVDLGPGTALAALARAHERRERAHTVVAAARHPSDERPDAQVFLEAAGALWAGGADVDPSVLHRGERRARLPVVRYPFARTDHPVPGAASPQATPLETAPDTAPETAEEARLYAVAWKRAQTPPGTAPADTARHAWVVLSDGSALAGAVTAGLRERGAEPVVVVPEGAGTPGDAGHHRADHPCADHHRADPRDPGWFRAALAGRDAGANGTGAGRPVRVVDLWCARPSGGAAPLDDILGIARGADGLPGVEVLLVTRQTYDVLGTETVEPHGALATGAGYAVGVENPSVRVRTLDLHRPGDAAEEAARVLAEFAVPASGAPIALRGAYRWERVFAPYAATAAVPGAAAAAESGPDGAHVIVGGTGGVGRLLAEHLVNRHRARVVVAGRGCADGRPAPGLWTRRADVTDEEGMTALLQEAERLHGRVRCVVHAAGTPGGGLAAMLGRAEAEEALRAKVTGALALTRAVQAAGVRVGQVVYFSSLAAFTGAAGLSGYGAANAWLDAYAVRSTRELGVPAVSVGWDRWRGVGMAAAVEERHRALSGHDLAGGLDAAAALAAFDRVLADRITGQVVVSAGPPGRVPVPSAPPLPGGRPGGRGPRGDLEERLAGVWKDVLGVGEIGVEDDFFGLGGHSVMALQLAGRCRDRLGLDVTAPMIFKERTIAGLAGRLRSRDSGS</sequence>
<dbReference type="InterPro" id="IPR016035">
    <property type="entry name" value="Acyl_Trfase/lysoPLipase"/>
</dbReference>
<dbReference type="PROSITE" id="PS50075">
    <property type="entry name" value="CARRIER"/>
    <property type="match status" value="1"/>
</dbReference>
<dbReference type="PROSITE" id="PS52004">
    <property type="entry name" value="KS3_2"/>
    <property type="match status" value="1"/>
</dbReference>
<gene>
    <name evidence="8" type="ORF">IW256_005618</name>
</gene>
<dbReference type="InterPro" id="IPR014031">
    <property type="entry name" value="Ketoacyl_synth_C"/>
</dbReference>
<dbReference type="InterPro" id="IPR014030">
    <property type="entry name" value="Ketoacyl_synth_N"/>
</dbReference>
<dbReference type="Pfam" id="PF08659">
    <property type="entry name" value="KR"/>
    <property type="match status" value="1"/>
</dbReference>
<dbReference type="InterPro" id="IPR018201">
    <property type="entry name" value="Ketoacyl_synth_AS"/>
</dbReference>
<reference evidence="8" key="1">
    <citation type="submission" date="2020-11" db="EMBL/GenBank/DDBJ databases">
        <title>Sequencing the genomes of 1000 actinobacteria strains.</title>
        <authorList>
            <person name="Klenk H.-P."/>
        </authorList>
    </citation>
    <scope>NUCLEOTIDE SEQUENCE</scope>
    <source>
        <strain evidence="8">DSM 43175</strain>
    </source>
</reference>
<dbReference type="RefSeq" id="WP_197013806.1">
    <property type="nucleotide sequence ID" value="NZ_BAABES010000019.1"/>
</dbReference>
<dbReference type="SMART" id="SM00823">
    <property type="entry name" value="PKS_PP"/>
    <property type="match status" value="1"/>
</dbReference>
<evidence type="ECO:0000256" key="5">
    <source>
        <dbReference type="SAM" id="MobiDB-lite"/>
    </source>
</evidence>
<dbReference type="Pfam" id="PF02801">
    <property type="entry name" value="Ketoacyl-synt_C"/>
    <property type="match status" value="1"/>
</dbReference>
<dbReference type="GO" id="GO:0004315">
    <property type="term" value="F:3-oxoacyl-[acyl-carrier-protein] synthase activity"/>
    <property type="evidence" value="ECO:0007669"/>
    <property type="project" value="InterPro"/>
</dbReference>
<dbReference type="InterPro" id="IPR009081">
    <property type="entry name" value="PP-bd_ACP"/>
</dbReference>
<feature type="compositionally biased region" description="Basic and acidic residues" evidence="5">
    <location>
        <begin position="1"/>
        <end position="10"/>
    </location>
</feature>
<dbReference type="InterPro" id="IPR016039">
    <property type="entry name" value="Thiolase-like"/>
</dbReference>
<dbReference type="Gene3D" id="3.40.50.1820">
    <property type="entry name" value="alpha/beta hydrolase"/>
    <property type="match status" value="1"/>
</dbReference>
<dbReference type="Proteomes" id="UP000614047">
    <property type="component" value="Unassembled WGS sequence"/>
</dbReference>
<dbReference type="Pfam" id="PF00698">
    <property type="entry name" value="Acyl_transf_1"/>
    <property type="match status" value="1"/>
</dbReference>
<evidence type="ECO:0000256" key="4">
    <source>
        <dbReference type="ARBA" id="ARBA00022679"/>
    </source>
</evidence>